<dbReference type="Proteomes" id="UP001597197">
    <property type="component" value="Unassembled WGS sequence"/>
</dbReference>
<organism evidence="1 2">
    <name type="scientific">Hymenobacter bucti</name>
    <dbReference type="NCBI Taxonomy" id="1844114"/>
    <lineage>
        <taxon>Bacteria</taxon>
        <taxon>Pseudomonadati</taxon>
        <taxon>Bacteroidota</taxon>
        <taxon>Cytophagia</taxon>
        <taxon>Cytophagales</taxon>
        <taxon>Hymenobacteraceae</taxon>
        <taxon>Hymenobacter</taxon>
    </lineage>
</organism>
<evidence type="ECO:0000313" key="1">
    <source>
        <dbReference type="EMBL" id="MFD1874408.1"/>
    </source>
</evidence>
<sequence length="111" mass="12720">MDKAELKRRTADFDDTANVCGIRLDGPEELLELLYEDFAVSVGTFFHPINLDILLHAGIVTEEVKNLCVEIEAKVDYLTQNPTIVERIKGDSRWEAVFALCEQVRYLRQPH</sequence>
<evidence type="ECO:0000313" key="2">
    <source>
        <dbReference type="Proteomes" id="UP001597197"/>
    </source>
</evidence>
<gene>
    <name evidence="1" type="ORF">ACFSDX_18330</name>
</gene>
<name>A0ABW4QXT6_9BACT</name>
<keyword evidence="2" id="KW-1185">Reference proteome</keyword>
<accession>A0ABW4QXT6</accession>
<comment type="caution">
    <text evidence="1">The sequence shown here is derived from an EMBL/GenBank/DDBJ whole genome shotgun (WGS) entry which is preliminary data.</text>
</comment>
<proteinExistence type="predicted"/>
<dbReference type="EMBL" id="JBHUFD010000007">
    <property type="protein sequence ID" value="MFD1874408.1"/>
    <property type="molecule type" value="Genomic_DNA"/>
</dbReference>
<protein>
    <submittedName>
        <fullName evidence="1">Uncharacterized protein</fullName>
    </submittedName>
</protein>
<reference evidence="2" key="1">
    <citation type="journal article" date="2019" name="Int. J. Syst. Evol. Microbiol.">
        <title>The Global Catalogue of Microorganisms (GCM) 10K type strain sequencing project: providing services to taxonomists for standard genome sequencing and annotation.</title>
        <authorList>
            <consortium name="The Broad Institute Genomics Platform"/>
            <consortium name="The Broad Institute Genome Sequencing Center for Infectious Disease"/>
            <person name="Wu L."/>
            <person name="Ma J."/>
        </authorList>
    </citation>
    <scope>NUCLEOTIDE SEQUENCE [LARGE SCALE GENOMIC DNA]</scope>
    <source>
        <strain evidence="2">CGMCC 1.15795</strain>
    </source>
</reference>
<dbReference type="RefSeq" id="WP_382316188.1">
    <property type="nucleotide sequence ID" value="NZ_JBHUFD010000007.1"/>
</dbReference>